<dbReference type="AlphaFoldDB" id="X6LXQ3"/>
<organism evidence="2 3">
    <name type="scientific">Reticulomyxa filosa</name>
    <dbReference type="NCBI Taxonomy" id="46433"/>
    <lineage>
        <taxon>Eukaryota</taxon>
        <taxon>Sar</taxon>
        <taxon>Rhizaria</taxon>
        <taxon>Retaria</taxon>
        <taxon>Foraminifera</taxon>
        <taxon>Monothalamids</taxon>
        <taxon>Reticulomyxidae</taxon>
        <taxon>Reticulomyxa</taxon>
    </lineage>
</organism>
<name>X6LXQ3_RETFI</name>
<keyword evidence="3" id="KW-1185">Reference proteome</keyword>
<protein>
    <submittedName>
        <fullName evidence="2">Uncharacterized protein</fullName>
    </submittedName>
</protein>
<reference evidence="2 3" key="1">
    <citation type="journal article" date="2013" name="Curr. Biol.">
        <title>The Genome of the Foraminiferan Reticulomyxa filosa.</title>
        <authorList>
            <person name="Glockner G."/>
            <person name="Hulsmann N."/>
            <person name="Schleicher M."/>
            <person name="Noegel A.A."/>
            <person name="Eichinger L."/>
            <person name="Gallinger C."/>
            <person name="Pawlowski J."/>
            <person name="Sierra R."/>
            <person name="Euteneuer U."/>
            <person name="Pillet L."/>
            <person name="Moustafa A."/>
            <person name="Platzer M."/>
            <person name="Groth M."/>
            <person name="Szafranski K."/>
            <person name="Schliwa M."/>
        </authorList>
    </citation>
    <scope>NUCLEOTIDE SEQUENCE [LARGE SCALE GENOMIC DNA]</scope>
</reference>
<proteinExistence type="predicted"/>
<comment type="caution">
    <text evidence="2">The sequence shown here is derived from an EMBL/GenBank/DDBJ whole genome shotgun (WGS) entry which is preliminary data.</text>
</comment>
<feature type="compositionally biased region" description="Basic and acidic residues" evidence="1">
    <location>
        <begin position="325"/>
        <end position="334"/>
    </location>
</feature>
<evidence type="ECO:0000256" key="1">
    <source>
        <dbReference type="SAM" id="MobiDB-lite"/>
    </source>
</evidence>
<dbReference type="EMBL" id="ASPP01027664">
    <property type="protein sequence ID" value="ETO05912.1"/>
    <property type="molecule type" value="Genomic_DNA"/>
</dbReference>
<evidence type="ECO:0000313" key="3">
    <source>
        <dbReference type="Proteomes" id="UP000023152"/>
    </source>
</evidence>
<feature type="region of interest" description="Disordered" evidence="1">
    <location>
        <begin position="314"/>
        <end position="352"/>
    </location>
</feature>
<gene>
    <name evidence="2" type="ORF">RFI_31484</name>
</gene>
<dbReference type="Proteomes" id="UP000023152">
    <property type="component" value="Unassembled WGS sequence"/>
</dbReference>
<accession>X6LXQ3</accession>
<sequence>MNGIQFLQQKNNVSNYMQLINIYISSNMQKKIFVTTFECICILIKVLKNKNMQFLNGAINYKFLLFREKKVTVGGVPTSKNKNKTKKNVSIKDEDSSSDEKVYANANVLEINEDMIHNKLFLEKTSDDNIFVKLLTLKPIFGSNCNSGTRVRKFASSKRLKIKFFLIKKKKVNKFEKWFQTWGLDDIFEYGTKNHAELEQRLPTEYDRYSQRYGWIDANINANGSGNNSNDNIDGDLEAGANATANINININTNINVNVNEHANIYALMELVESDIKPYLFIVCNEFKEYEIGNRQGKNTKTNAMDSWLNSHIEANVNNEDDDDRNEKDEEKWHMMPQTTKTTTTTEEETLE</sequence>
<evidence type="ECO:0000313" key="2">
    <source>
        <dbReference type="EMBL" id="ETO05912.1"/>
    </source>
</evidence>